<feature type="region of interest" description="Disordered" evidence="1">
    <location>
        <begin position="91"/>
        <end position="129"/>
    </location>
</feature>
<feature type="compositionally biased region" description="Low complexity" evidence="1">
    <location>
        <begin position="91"/>
        <end position="105"/>
    </location>
</feature>
<accession>A0A7S2D808</accession>
<feature type="compositionally biased region" description="Gly residues" evidence="1">
    <location>
        <begin position="118"/>
        <end position="129"/>
    </location>
</feature>
<gene>
    <name evidence="2" type="ORF">FPAR1323_LOCUS16054</name>
</gene>
<dbReference type="AlphaFoldDB" id="A0A7S2D808"/>
<protein>
    <submittedName>
        <fullName evidence="2">Uncharacterized protein</fullName>
    </submittedName>
</protein>
<evidence type="ECO:0000256" key="1">
    <source>
        <dbReference type="SAM" id="MobiDB-lite"/>
    </source>
</evidence>
<organism evidence="2">
    <name type="scientific">Florenciella parvula</name>
    <dbReference type="NCBI Taxonomy" id="236787"/>
    <lineage>
        <taxon>Eukaryota</taxon>
        <taxon>Sar</taxon>
        <taxon>Stramenopiles</taxon>
        <taxon>Ochrophyta</taxon>
        <taxon>Dictyochophyceae</taxon>
        <taxon>Florenciellales</taxon>
        <taxon>Florenciella</taxon>
    </lineage>
</organism>
<evidence type="ECO:0000313" key="2">
    <source>
        <dbReference type="EMBL" id="CAD9446187.1"/>
    </source>
</evidence>
<proteinExistence type="predicted"/>
<reference evidence="2" key="1">
    <citation type="submission" date="2021-01" db="EMBL/GenBank/DDBJ databases">
        <authorList>
            <person name="Corre E."/>
            <person name="Pelletier E."/>
            <person name="Niang G."/>
            <person name="Scheremetjew M."/>
            <person name="Finn R."/>
            <person name="Kale V."/>
            <person name="Holt S."/>
            <person name="Cochrane G."/>
            <person name="Meng A."/>
            <person name="Brown T."/>
            <person name="Cohen L."/>
        </authorList>
    </citation>
    <scope>NUCLEOTIDE SEQUENCE</scope>
    <source>
        <strain evidence="2">RCC1693</strain>
    </source>
</reference>
<name>A0A7S2D808_9STRA</name>
<dbReference type="EMBL" id="HBGT01030748">
    <property type="protein sequence ID" value="CAD9446187.1"/>
    <property type="molecule type" value="Transcribed_RNA"/>
</dbReference>
<sequence>MAEYRSPEAAAKLGGALCAKYQSRMDATQHHRTNIELYLYPDLLQLTRQALATNGRRLPPRSRARLDAFGRSLCFAVPESALPPALAWIGNRSRNSSSVSSNGESFGRRDSMGSSRGSSGGSGGGELVA</sequence>